<dbReference type="Gene3D" id="3.90.1560.10">
    <property type="entry name" value="ComB-like"/>
    <property type="match status" value="1"/>
</dbReference>
<dbReference type="InterPro" id="IPR005238">
    <property type="entry name" value="ComB-like"/>
</dbReference>
<gene>
    <name evidence="2" type="ORF">BJ991_003393</name>
</gene>
<keyword evidence="3" id="KW-1185">Reference proteome</keyword>
<dbReference type="Pfam" id="PF04029">
    <property type="entry name" value="2-ph_phosp"/>
    <property type="match status" value="1"/>
</dbReference>
<dbReference type="GO" id="GO:0000287">
    <property type="term" value="F:magnesium ion binding"/>
    <property type="evidence" value="ECO:0007669"/>
    <property type="project" value="InterPro"/>
</dbReference>
<sequence>MVPQSPFDQSRYQVRLEWGADGLRRLAASDIVVVVDVLRFSSTVSREVAGGRSVPLDESAHAVSINGAAIAAAAADAGATVMIGCLRNASAVASAVLAEQTARAARTSVAIIAAGEFTAREPGAPVRIAVEDQLGAGAVVDALAALGIDHSSPEAAAACEAFRGLRGAVRHLLTASGSGQELLERDARDEVLAAAEIDADATVPELRDGVFRAREVSAESAPRAARPA</sequence>
<dbReference type="Proteomes" id="UP000576969">
    <property type="component" value="Unassembled WGS sequence"/>
</dbReference>
<dbReference type="SUPFAM" id="SSF142823">
    <property type="entry name" value="ComB-like"/>
    <property type="match status" value="1"/>
</dbReference>
<dbReference type="GO" id="GO:0050532">
    <property type="term" value="F:2-phosphosulfolactate phosphatase activity"/>
    <property type="evidence" value="ECO:0007669"/>
    <property type="project" value="InterPro"/>
</dbReference>
<reference evidence="2 3" key="1">
    <citation type="submission" date="2020-07" db="EMBL/GenBank/DDBJ databases">
        <title>Sequencing the genomes of 1000 actinobacteria strains.</title>
        <authorList>
            <person name="Klenk H.-P."/>
        </authorList>
    </citation>
    <scope>NUCLEOTIDE SEQUENCE [LARGE SCALE GENOMIC DNA]</scope>
    <source>
        <strain evidence="2 3">DSM 24662</strain>
    </source>
</reference>
<name>A0A7Y9GTK7_9MICO</name>
<keyword evidence="2" id="KW-0378">Hydrolase</keyword>
<dbReference type="InterPro" id="IPR036702">
    <property type="entry name" value="ComB-like_sf"/>
</dbReference>
<accession>A0A7Y9GTK7</accession>
<evidence type="ECO:0000313" key="3">
    <source>
        <dbReference type="Proteomes" id="UP000576969"/>
    </source>
</evidence>
<protein>
    <recommendedName>
        <fullName evidence="1">Probable 2-phosphosulfolactate phosphatase</fullName>
    </recommendedName>
</protein>
<dbReference type="AlphaFoldDB" id="A0A7Y9GTK7"/>
<organism evidence="2 3">
    <name type="scientific">Microbacterium immunditiarum</name>
    <dbReference type="NCBI Taxonomy" id="337480"/>
    <lineage>
        <taxon>Bacteria</taxon>
        <taxon>Bacillati</taxon>
        <taxon>Actinomycetota</taxon>
        <taxon>Actinomycetes</taxon>
        <taxon>Micrococcales</taxon>
        <taxon>Microbacteriaceae</taxon>
        <taxon>Microbacterium</taxon>
    </lineage>
</organism>
<evidence type="ECO:0000313" key="2">
    <source>
        <dbReference type="EMBL" id="NYE21365.1"/>
    </source>
</evidence>
<comment type="caution">
    <text evidence="2">The sequence shown here is derived from an EMBL/GenBank/DDBJ whole genome shotgun (WGS) entry which is preliminary data.</text>
</comment>
<dbReference type="RefSeq" id="WP_343048810.1">
    <property type="nucleotide sequence ID" value="NZ_JACCBV010000001.1"/>
</dbReference>
<proteinExistence type="predicted"/>
<evidence type="ECO:0000256" key="1">
    <source>
        <dbReference type="ARBA" id="ARBA00021948"/>
    </source>
</evidence>
<dbReference type="EMBL" id="JACCBV010000001">
    <property type="protein sequence ID" value="NYE21365.1"/>
    <property type="molecule type" value="Genomic_DNA"/>
</dbReference>